<sequence length="291" mass="32849">MNLSQAEYFLTVAEQQSFTLAAKMLYVSQPALSKQISLLEQELGTKLLLRNNKRVCLTEAGKVFQEDLKKIMNDLEEAKDRARKIGSMEKKQIRIGCFDGIIVDDFLPDILEKIKGSDKEISLELERGTFQEIRKKLAEDKVDIIFTMGFEKDSLYAYCSRDIIARRGGLIYSEILEDGKRKTIDDFKNMALLLMDPAVSPGGYHQQLKFAGELGLDPVTVKPMKDMMTLITYLEMGKGFAFLDENVVKERNRLRAIPLPGGVARQKVIGAWKKENAAAQAVMDALKDDNL</sequence>
<feature type="domain" description="HTH lysR-type" evidence="5">
    <location>
        <begin position="1"/>
        <end position="58"/>
    </location>
</feature>
<dbReference type="Pfam" id="PF00126">
    <property type="entry name" value="HTH_1"/>
    <property type="match status" value="1"/>
</dbReference>
<accession>A0A9D2D3J4</accession>
<dbReference type="InterPro" id="IPR036388">
    <property type="entry name" value="WH-like_DNA-bd_sf"/>
</dbReference>
<evidence type="ECO:0000313" key="6">
    <source>
        <dbReference type="EMBL" id="HIZ07874.1"/>
    </source>
</evidence>
<name>A0A9D2D3J4_9FIRM</name>
<dbReference type="InterPro" id="IPR000847">
    <property type="entry name" value="LysR_HTH_N"/>
</dbReference>
<keyword evidence="4" id="KW-0804">Transcription</keyword>
<dbReference type="PANTHER" id="PTHR30346">
    <property type="entry name" value="TRANSCRIPTIONAL DUAL REGULATOR HCAR-RELATED"/>
    <property type="match status" value="1"/>
</dbReference>
<dbReference type="InterPro" id="IPR036390">
    <property type="entry name" value="WH_DNA-bd_sf"/>
</dbReference>
<dbReference type="Gene3D" id="1.10.10.10">
    <property type="entry name" value="Winged helix-like DNA-binding domain superfamily/Winged helix DNA-binding domain"/>
    <property type="match status" value="1"/>
</dbReference>
<reference evidence="6" key="1">
    <citation type="journal article" date="2021" name="PeerJ">
        <title>Extensive microbial diversity within the chicken gut microbiome revealed by metagenomics and culture.</title>
        <authorList>
            <person name="Gilroy R."/>
            <person name="Ravi A."/>
            <person name="Getino M."/>
            <person name="Pursley I."/>
            <person name="Horton D.L."/>
            <person name="Alikhan N.F."/>
            <person name="Baker D."/>
            <person name="Gharbi K."/>
            <person name="Hall N."/>
            <person name="Watson M."/>
            <person name="Adriaenssens E.M."/>
            <person name="Foster-Nyarko E."/>
            <person name="Jarju S."/>
            <person name="Secka A."/>
            <person name="Antonio M."/>
            <person name="Oren A."/>
            <person name="Chaudhuri R.R."/>
            <person name="La Ragione R."/>
            <person name="Hildebrand F."/>
            <person name="Pallen M.J."/>
        </authorList>
    </citation>
    <scope>NUCLEOTIDE SEQUENCE</scope>
    <source>
        <strain evidence="6">CHK192-9172</strain>
    </source>
</reference>
<dbReference type="AlphaFoldDB" id="A0A9D2D3J4"/>
<dbReference type="SUPFAM" id="SSF46785">
    <property type="entry name" value="Winged helix' DNA-binding domain"/>
    <property type="match status" value="1"/>
</dbReference>
<comment type="similarity">
    <text evidence="1">Belongs to the LysR transcriptional regulatory family.</text>
</comment>
<evidence type="ECO:0000313" key="7">
    <source>
        <dbReference type="Proteomes" id="UP000824024"/>
    </source>
</evidence>
<dbReference type="Proteomes" id="UP000824024">
    <property type="component" value="Unassembled WGS sequence"/>
</dbReference>
<organism evidence="6 7">
    <name type="scientific">Candidatus Eubacterium avistercoris</name>
    <dbReference type="NCBI Taxonomy" id="2838567"/>
    <lineage>
        <taxon>Bacteria</taxon>
        <taxon>Bacillati</taxon>
        <taxon>Bacillota</taxon>
        <taxon>Clostridia</taxon>
        <taxon>Eubacteriales</taxon>
        <taxon>Eubacteriaceae</taxon>
        <taxon>Eubacterium</taxon>
    </lineage>
</organism>
<keyword evidence="3" id="KW-0238">DNA-binding</keyword>
<keyword evidence="2" id="KW-0805">Transcription regulation</keyword>
<evidence type="ECO:0000259" key="5">
    <source>
        <dbReference type="PROSITE" id="PS50931"/>
    </source>
</evidence>
<dbReference type="GO" id="GO:0003700">
    <property type="term" value="F:DNA-binding transcription factor activity"/>
    <property type="evidence" value="ECO:0007669"/>
    <property type="project" value="InterPro"/>
</dbReference>
<dbReference type="SUPFAM" id="SSF53850">
    <property type="entry name" value="Periplasmic binding protein-like II"/>
    <property type="match status" value="1"/>
</dbReference>
<dbReference type="PROSITE" id="PS50931">
    <property type="entry name" value="HTH_LYSR"/>
    <property type="match status" value="1"/>
</dbReference>
<dbReference type="EMBL" id="DXCH01000221">
    <property type="protein sequence ID" value="HIZ07874.1"/>
    <property type="molecule type" value="Genomic_DNA"/>
</dbReference>
<dbReference type="FunFam" id="1.10.10.10:FF:000001">
    <property type="entry name" value="LysR family transcriptional regulator"/>
    <property type="match status" value="1"/>
</dbReference>
<dbReference type="Gene3D" id="3.40.190.290">
    <property type="match status" value="1"/>
</dbReference>
<evidence type="ECO:0000256" key="4">
    <source>
        <dbReference type="ARBA" id="ARBA00023163"/>
    </source>
</evidence>
<evidence type="ECO:0000256" key="1">
    <source>
        <dbReference type="ARBA" id="ARBA00009437"/>
    </source>
</evidence>
<gene>
    <name evidence="6" type="ORF">IAA08_08065</name>
</gene>
<dbReference type="GO" id="GO:0003677">
    <property type="term" value="F:DNA binding"/>
    <property type="evidence" value="ECO:0007669"/>
    <property type="project" value="UniProtKB-KW"/>
</dbReference>
<evidence type="ECO:0000256" key="3">
    <source>
        <dbReference type="ARBA" id="ARBA00023125"/>
    </source>
</evidence>
<comment type="caution">
    <text evidence="6">The sequence shown here is derived from an EMBL/GenBank/DDBJ whole genome shotgun (WGS) entry which is preliminary data.</text>
</comment>
<dbReference type="PRINTS" id="PR00039">
    <property type="entry name" value="HTHLYSR"/>
</dbReference>
<proteinExistence type="inferred from homology"/>
<evidence type="ECO:0000256" key="2">
    <source>
        <dbReference type="ARBA" id="ARBA00023015"/>
    </source>
</evidence>
<protein>
    <submittedName>
        <fullName evidence="6">LysR family transcriptional regulator</fullName>
    </submittedName>
</protein>
<dbReference type="Pfam" id="PF03466">
    <property type="entry name" value="LysR_substrate"/>
    <property type="match status" value="1"/>
</dbReference>
<dbReference type="InterPro" id="IPR005119">
    <property type="entry name" value="LysR_subst-bd"/>
</dbReference>
<dbReference type="CDD" id="cd05466">
    <property type="entry name" value="PBP2_LTTR_substrate"/>
    <property type="match status" value="1"/>
</dbReference>
<reference evidence="6" key="2">
    <citation type="submission" date="2021-04" db="EMBL/GenBank/DDBJ databases">
        <authorList>
            <person name="Gilroy R."/>
        </authorList>
    </citation>
    <scope>NUCLEOTIDE SEQUENCE</scope>
    <source>
        <strain evidence="6">CHK192-9172</strain>
    </source>
</reference>
<dbReference type="PANTHER" id="PTHR30346:SF0">
    <property type="entry name" value="HCA OPERON TRANSCRIPTIONAL ACTIVATOR HCAR"/>
    <property type="match status" value="1"/>
</dbReference>
<dbReference type="GO" id="GO:0032993">
    <property type="term" value="C:protein-DNA complex"/>
    <property type="evidence" value="ECO:0007669"/>
    <property type="project" value="TreeGrafter"/>
</dbReference>